<dbReference type="EMBL" id="JAUQSX010000006">
    <property type="protein sequence ID" value="MDO7847437.1"/>
    <property type="molecule type" value="Genomic_DNA"/>
</dbReference>
<dbReference type="RefSeq" id="WP_305012113.1">
    <property type="nucleotide sequence ID" value="NZ_JAUQSX010000006.1"/>
</dbReference>
<keyword evidence="2" id="KW-1185">Reference proteome</keyword>
<evidence type="ECO:0000313" key="2">
    <source>
        <dbReference type="Proteomes" id="UP001167796"/>
    </source>
</evidence>
<reference evidence="1" key="1">
    <citation type="submission" date="2023-07" db="EMBL/GenBank/DDBJ databases">
        <authorList>
            <person name="Kim M.K."/>
        </authorList>
    </citation>
    <scope>NUCLEOTIDE SEQUENCE</scope>
    <source>
        <strain evidence="1">M29</strain>
    </source>
</reference>
<dbReference type="Proteomes" id="UP001167796">
    <property type="component" value="Unassembled WGS sequence"/>
</dbReference>
<organism evidence="1 2">
    <name type="scientific">Hymenobacter mellowenesis</name>
    <dbReference type="NCBI Taxonomy" id="3063995"/>
    <lineage>
        <taxon>Bacteria</taxon>
        <taxon>Pseudomonadati</taxon>
        <taxon>Bacteroidota</taxon>
        <taxon>Cytophagia</taxon>
        <taxon>Cytophagales</taxon>
        <taxon>Hymenobacteraceae</taxon>
        <taxon>Hymenobacter</taxon>
    </lineage>
</organism>
<evidence type="ECO:0000313" key="1">
    <source>
        <dbReference type="EMBL" id="MDO7847437.1"/>
    </source>
</evidence>
<gene>
    <name evidence="1" type="ORF">Q5H92_13790</name>
</gene>
<protein>
    <submittedName>
        <fullName evidence="1">Uncharacterized protein</fullName>
    </submittedName>
</protein>
<accession>A0ABT9AC59</accession>
<proteinExistence type="predicted"/>
<sequence>MHYLPHISKAGVNYGRTTDGTHQFAYRLFNDTWLEAELTEEQLRSFVRKHKLAEIEGLDFTHLLKMDGHTIECL</sequence>
<comment type="caution">
    <text evidence="1">The sequence shown here is derived from an EMBL/GenBank/DDBJ whole genome shotgun (WGS) entry which is preliminary data.</text>
</comment>
<name>A0ABT9AC59_9BACT</name>